<dbReference type="PROSITE" id="PS01095">
    <property type="entry name" value="GH18_1"/>
    <property type="match status" value="1"/>
</dbReference>
<dbReference type="SUPFAM" id="SSF54556">
    <property type="entry name" value="Chitinase insertion domain"/>
    <property type="match status" value="1"/>
</dbReference>
<evidence type="ECO:0000313" key="7">
    <source>
        <dbReference type="EMBL" id="KAL1512591.1"/>
    </source>
</evidence>
<keyword evidence="5" id="KW-1133">Transmembrane helix</keyword>
<comment type="caution">
    <text evidence="7">The sequence shown here is derived from an EMBL/GenBank/DDBJ whole genome shotgun (WGS) entry which is preliminary data.</text>
</comment>
<dbReference type="InterPro" id="IPR050314">
    <property type="entry name" value="Glycosyl_Hydrlase_18"/>
</dbReference>
<evidence type="ECO:0000256" key="4">
    <source>
        <dbReference type="RuleBase" id="RU004453"/>
    </source>
</evidence>
<dbReference type="GO" id="GO:0006032">
    <property type="term" value="P:chitin catabolic process"/>
    <property type="evidence" value="ECO:0007669"/>
    <property type="project" value="UniProtKB-ARBA"/>
</dbReference>
<gene>
    <name evidence="7" type="ORF">ABEB36_002159</name>
</gene>
<evidence type="ECO:0000256" key="3">
    <source>
        <dbReference type="RuleBase" id="RU000489"/>
    </source>
</evidence>
<dbReference type="InterPro" id="IPR017853">
    <property type="entry name" value="GH"/>
</dbReference>
<dbReference type="Proteomes" id="UP001566132">
    <property type="component" value="Unassembled WGS sequence"/>
</dbReference>
<organism evidence="7 8">
    <name type="scientific">Hypothenemus hampei</name>
    <name type="common">Coffee berry borer</name>
    <dbReference type="NCBI Taxonomy" id="57062"/>
    <lineage>
        <taxon>Eukaryota</taxon>
        <taxon>Metazoa</taxon>
        <taxon>Ecdysozoa</taxon>
        <taxon>Arthropoda</taxon>
        <taxon>Hexapoda</taxon>
        <taxon>Insecta</taxon>
        <taxon>Pterygota</taxon>
        <taxon>Neoptera</taxon>
        <taxon>Endopterygota</taxon>
        <taxon>Coleoptera</taxon>
        <taxon>Polyphaga</taxon>
        <taxon>Cucujiformia</taxon>
        <taxon>Curculionidae</taxon>
        <taxon>Scolytinae</taxon>
        <taxon>Hypothenemus</taxon>
    </lineage>
</organism>
<dbReference type="SUPFAM" id="SSF51445">
    <property type="entry name" value="(Trans)glycosidases"/>
    <property type="match status" value="1"/>
</dbReference>
<dbReference type="PANTHER" id="PTHR11177">
    <property type="entry name" value="CHITINASE"/>
    <property type="match status" value="1"/>
</dbReference>
<evidence type="ECO:0000256" key="2">
    <source>
        <dbReference type="ARBA" id="ARBA00023295"/>
    </source>
</evidence>
<dbReference type="PROSITE" id="PS51910">
    <property type="entry name" value="GH18_2"/>
    <property type="match status" value="1"/>
</dbReference>
<evidence type="ECO:0000256" key="5">
    <source>
        <dbReference type="SAM" id="Phobius"/>
    </source>
</evidence>
<feature type="transmembrane region" description="Helical" evidence="5">
    <location>
        <begin position="12"/>
        <end position="33"/>
    </location>
</feature>
<dbReference type="Gene3D" id="3.10.50.10">
    <property type="match status" value="1"/>
</dbReference>
<dbReference type="InterPro" id="IPR001223">
    <property type="entry name" value="Glyco_hydro18_cat"/>
</dbReference>
<evidence type="ECO:0000259" key="6">
    <source>
        <dbReference type="PROSITE" id="PS51910"/>
    </source>
</evidence>
<feature type="domain" description="GH18" evidence="6">
    <location>
        <begin position="27"/>
        <end position="366"/>
    </location>
</feature>
<comment type="similarity">
    <text evidence="4">Belongs to the glycosyl hydrolase 18 family.</text>
</comment>
<protein>
    <recommendedName>
        <fullName evidence="6">GH18 domain-containing protein</fullName>
    </recommendedName>
</protein>
<dbReference type="InterPro" id="IPR001579">
    <property type="entry name" value="Glyco_hydro_18_chit_AS"/>
</dbReference>
<keyword evidence="1 3" id="KW-0378">Hydrolase</keyword>
<dbReference type="InterPro" id="IPR011583">
    <property type="entry name" value="Chitinase_II/V-like_cat"/>
</dbReference>
<keyword evidence="5" id="KW-0472">Membrane</keyword>
<evidence type="ECO:0000313" key="8">
    <source>
        <dbReference type="Proteomes" id="UP001566132"/>
    </source>
</evidence>
<keyword evidence="5" id="KW-0812">Transmembrane</keyword>
<name>A0ABD1F4R7_HYPHA</name>
<dbReference type="InterPro" id="IPR029070">
    <property type="entry name" value="Chitinase_insertion_sf"/>
</dbReference>
<dbReference type="PANTHER" id="PTHR11177:SF360">
    <property type="entry name" value="CHITINASE 4-RELATED"/>
    <property type="match status" value="1"/>
</dbReference>
<dbReference type="AlphaFoldDB" id="A0ABD1F4R7"/>
<dbReference type="Pfam" id="PF00704">
    <property type="entry name" value="Glyco_hydro_18"/>
    <property type="match status" value="1"/>
</dbReference>
<dbReference type="SMART" id="SM00636">
    <property type="entry name" value="Glyco_18"/>
    <property type="match status" value="1"/>
</dbReference>
<dbReference type="GO" id="GO:0004568">
    <property type="term" value="F:chitinase activity"/>
    <property type="evidence" value="ECO:0007669"/>
    <property type="project" value="UniProtKB-ARBA"/>
</dbReference>
<reference evidence="7 8" key="1">
    <citation type="submission" date="2024-05" db="EMBL/GenBank/DDBJ databases">
        <title>Genetic variation in Jamaican populations of the coffee berry borer (Hypothenemus hampei).</title>
        <authorList>
            <person name="Errbii M."/>
            <person name="Myrie A."/>
        </authorList>
    </citation>
    <scope>NUCLEOTIDE SEQUENCE [LARGE SCALE GENOMIC DNA]</scope>
    <source>
        <strain evidence="7">JA-Hopewell-2020-01-JO</strain>
        <tissue evidence="7">Whole body</tissue>
    </source>
</reference>
<proteinExistence type="inferred from homology"/>
<dbReference type="Gene3D" id="3.20.20.80">
    <property type="entry name" value="Glycosidases"/>
    <property type="match status" value="1"/>
</dbReference>
<keyword evidence="8" id="KW-1185">Reference proteome</keyword>
<accession>A0ABD1F4R7</accession>
<keyword evidence="2 3" id="KW-0326">Glycosidase</keyword>
<sequence>MVPTKNNFNSIFVLLLYTFCAICETKYIGGYYWSGSNKITKISDLNLGLLTHLFYAFVEVNIDGSLTIQNQEQGFVDELLKYKLKTNPDLKLLFSFTNKNDSFSKVIADPDLKSNFLTNTLTLLQNNSYDGIDLDWEFPKDEDKENYVALLRDLQSLFNSKYILTAAVRAIPIYKNTGYIVPEMTKYLDIINIMTYDYFGSWSNTTGQNSPLYPCSLDSAYEREYLNVNASIFNWIKVGADKTKLALGIPFYGRTFTLADPDNHGIHAPSKGGGSPLSLTFYQIASSYSNYITVWNDEQQTPYKYKNYTWLSYDDERSVARKASYAVEQELRGVFVWHIGADDVMGTLTGTKQPLLTTINETIFQIN</sequence>
<dbReference type="EMBL" id="JBDJPC010000002">
    <property type="protein sequence ID" value="KAL1512591.1"/>
    <property type="molecule type" value="Genomic_DNA"/>
</dbReference>
<evidence type="ECO:0000256" key="1">
    <source>
        <dbReference type="ARBA" id="ARBA00022801"/>
    </source>
</evidence>